<dbReference type="PROSITE" id="PS51938">
    <property type="entry name" value="SUZ_C"/>
    <property type="match status" value="1"/>
</dbReference>
<dbReference type="GO" id="GO:0071014">
    <property type="term" value="C:post-mRNA release spliceosomal complex"/>
    <property type="evidence" value="ECO:0007669"/>
    <property type="project" value="UniProtKB-ARBA"/>
</dbReference>
<dbReference type="EMBL" id="KZ819634">
    <property type="protein sequence ID" value="PWN93357.1"/>
    <property type="molecule type" value="Genomic_DNA"/>
</dbReference>
<dbReference type="GO" id="GO:0003729">
    <property type="term" value="F:mRNA binding"/>
    <property type="evidence" value="ECO:0007669"/>
    <property type="project" value="TreeGrafter"/>
</dbReference>
<organism evidence="18 19">
    <name type="scientific">Acaromyces ingoldii</name>
    <dbReference type="NCBI Taxonomy" id="215250"/>
    <lineage>
        <taxon>Eukaryota</taxon>
        <taxon>Fungi</taxon>
        <taxon>Dikarya</taxon>
        <taxon>Basidiomycota</taxon>
        <taxon>Ustilaginomycotina</taxon>
        <taxon>Exobasidiomycetes</taxon>
        <taxon>Exobasidiales</taxon>
        <taxon>Cryptobasidiaceae</taxon>
        <taxon>Acaromyces</taxon>
    </lineage>
</organism>
<evidence type="ECO:0000256" key="8">
    <source>
        <dbReference type="ARBA" id="ARBA00022840"/>
    </source>
</evidence>
<evidence type="ECO:0000256" key="7">
    <source>
        <dbReference type="ARBA" id="ARBA00022806"/>
    </source>
</evidence>
<dbReference type="GO" id="GO:0016787">
    <property type="term" value="F:hydrolase activity"/>
    <property type="evidence" value="ECO:0007669"/>
    <property type="project" value="UniProtKB-KW"/>
</dbReference>
<dbReference type="OrthoDB" id="434258at2759"/>
<dbReference type="FunFam" id="3.30.1370.50:FF:000002">
    <property type="entry name" value="Immunoglobulin mu DNA-binding protein 2"/>
    <property type="match status" value="1"/>
</dbReference>
<dbReference type="Proteomes" id="UP000245768">
    <property type="component" value="Unassembled WGS sequence"/>
</dbReference>
<accession>A0A316YVB5</accession>
<dbReference type="CDD" id="cd02639">
    <property type="entry name" value="R3H_RRM"/>
    <property type="match status" value="1"/>
</dbReference>
<feature type="region of interest" description="Disordered" evidence="14">
    <location>
        <begin position="566"/>
        <end position="597"/>
    </location>
</feature>
<feature type="compositionally biased region" description="Polar residues" evidence="14">
    <location>
        <begin position="676"/>
        <end position="692"/>
    </location>
</feature>
<evidence type="ECO:0000256" key="3">
    <source>
        <dbReference type="ARBA" id="ARBA00022490"/>
    </source>
</evidence>
<evidence type="ECO:0008006" key="20">
    <source>
        <dbReference type="Google" id="ProtNLM"/>
    </source>
</evidence>
<keyword evidence="10" id="KW-0539">Nucleus</keyword>
<evidence type="ECO:0000256" key="2">
    <source>
        <dbReference type="ARBA" id="ARBA00004496"/>
    </source>
</evidence>
<sequence length="732" mass="77093">MADDLQRSLDGMSLQPPQQQAHSQAQRQGSFSSGGSGLPSPSQPPQSVHAPPGYGSMHSVSSNNHGSGGESASARFERFFSSGNASSPGEGGPASHHQFGHQAASIGPGSSAAGLASNGAFGSFGHAFGGSTGSAGGSAFGGTGPGLRSKSSGIRGGLPSQWGAVSDTFSATSPTTTPAFLGSNSQAGSGFLNQGQGAATGILDDDIIPTAIVVKNIPFSIKREQLLQIIEDLQIPMPYAFNYHFDQGVFRGLAFANFRSGEEADAVVAALNGFDVSGRKLRVEYKKVLQAGEKERIEKEKAIKRMQSMQMEKERERVRRHQLDGSDYGQPPMPGQQHDPLMMQSYGNDPSIFSTSNIDPPAASHAPLTADTLRVVDQQNGVDLGTTSDRSAAGASSKKEELDLNDPATLEIYSRVLLFKDDRMRDELSFSKSLSPMERRTVHLVAQKLGLYHYSMGEGDERYVIVTKNEVQNQHKTLRSQASTIGRSNRGDMTGGSVQNGLLAPGSSLTTGRSGLRSKKSAPDMKRPRDREGDGSLASAFVFGSGANQGSQTGYNNGLLAPGGNAGMTRKSNGNLREGYSATMGRRPQAGGIGGAAGLQSLFSSPFDVPPVPSLPSSALNGNGITYGDSSPSPSGLNSNNGSLSAATSQHVLRQPAGPNATSRGFAQRARIPLHQGQSGESPSREQQPTPTSSSSVYDSRSNDDQQQQPRYYENHEHLADADVRTHSPLEV</sequence>
<evidence type="ECO:0000256" key="13">
    <source>
        <dbReference type="PROSITE-ProRule" id="PRU00176"/>
    </source>
</evidence>
<evidence type="ECO:0000313" key="18">
    <source>
        <dbReference type="EMBL" id="PWN93357.1"/>
    </source>
</evidence>
<evidence type="ECO:0000256" key="12">
    <source>
        <dbReference type="ARBA" id="ARBA00062407"/>
    </source>
</evidence>
<dbReference type="GO" id="GO:0005524">
    <property type="term" value="F:ATP binding"/>
    <property type="evidence" value="ECO:0007669"/>
    <property type="project" value="UniProtKB-KW"/>
</dbReference>
<evidence type="ECO:0000256" key="1">
    <source>
        <dbReference type="ARBA" id="ARBA00004123"/>
    </source>
</evidence>
<feature type="compositionally biased region" description="Low complexity" evidence="14">
    <location>
        <begin position="55"/>
        <end position="82"/>
    </location>
</feature>
<keyword evidence="7" id="KW-0347">Helicase</keyword>
<evidence type="ECO:0000256" key="10">
    <source>
        <dbReference type="ARBA" id="ARBA00023242"/>
    </source>
</evidence>
<dbReference type="PANTHER" id="PTHR23003:SF17">
    <property type="entry name" value="RNA-BINDING PROTEIN PIN4"/>
    <property type="match status" value="1"/>
</dbReference>
<comment type="subunit">
    <text evidence="12">Interacts with csx1.</text>
</comment>
<keyword evidence="6" id="KW-0378">Hydrolase</keyword>
<evidence type="ECO:0000256" key="4">
    <source>
        <dbReference type="ARBA" id="ARBA00022553"/>
    </source>
</evidence>
<dbReference type="GO" id="GO:0004386">
    <property type="term" value="F:helicase activity"/>
    <property type="evidence" value="ECO:0007669"/>
    <property type="project" value="UniProtKB-KW"/>
</dbReference>
<comment type="function">
    <text evidence="11">Regulates global gene expression after oxidative stress. Interacts and stabilizes mRNAs and may regulate their transition between different cytoplasmic components after oxidative stress.</text>
</comment>
<feature type="compositionally biased region" description="Basic and acidic residues" evidence="14">
    <location>
        <begin position="713"/>
        <end position="732"/>
    </location>
</feature>
<reference evidence="18 19" key="1">
    <citation type="journal article" date="2018" name="Mol. Biol. Evol.">
        <title>Broad Genomic Sampling Reveals a Smut Pathogenic Ancestry of the Fungal Clade Ustilaginomycotina.</title>
        <authorList>
            <person name="Kijpornyongpan T."/>
            <person name="Mondo S.J."/>
            <person name="Barry K."/>
            <person name="Sandor L."/>
            <person name="Lee J."/>
            <person name="Lipzen A."/>
            <person name="Pangilinan J."/>
            <person name="LaButti K."/>
            <person name="Hainaut M."/>
            <person name="Henrissat B."/>
            <person name="Grigoriev I.V."/>
            <person name="Spatafora J.W."/>
            <person name="Aime M.C."/>
        </authorList>
    </citation>
    <scope>NUCLEOTIDE SEQUENCE [LARGE SCALE GENOMIC DNA]</scope>
    <source>
        <strain evidence="18 19">MCA 4198</strain>
    </source>
</reference>
<feature type="compositionally biased region" description="Low complexity" evidence="14">
    <location>
        <begin position="15"/>
        <end position="31"/>
    </location>
</feature>
<dbReference type="Pfam" id="PF01424">
    <property type="entry name" value="R3H"/>
    <property type="match status" value="1"/>
</dbReference>
<dbReference type="Gene3D" id="3.30.1370.50">
    <property type="entry name" value="R3H-like domain"/>
    <property type="match status" value="1"/>
</dbReference>
<dbReference type="PANTHER" id="PTHR23003">
    <property type="entry name" value="RNA RECOGNITION MOTIF RRM DOMAIN CONTAINING PROTEIN"/>
    <property type="match status" value="1"/>
</dbReference>
<dbReference type="InterPro" id="IPR034069">
    <property type="entry name" value="R3H_Cip2"/>
</dbReference>
<keyword evidence="3" id="KW-0963">Cytoplasm</keyword>
<comment type="subcellular location">
    <subcellularLocation>
        <location evidence="2">Cytoplasm</location>
    </subcellularLocation>
    <subcellularLocation>
        <location evidence="1">Nucleus</location>
    </subcellularLocation>
</comment>
<dbReference type="GO" id="GO:0003677">
    <property type="term" value="F:DNA binding"/>
    <property type="evidence" value="ECO:0007669"/>
    <property type="project" value="UniProtKB-ARBA"/>
</dbReference>
<dbReference type="InterPro" id="IPR001374">
    <property type="entry name" value="R3H_dom"/>
</dbReference>
<dbReference type="SMART" id="SM00393">
    <property type="entry name" value="R3H"/>
    <property type="match status" value="1"/>
</dbReference>
<evidence type="ECO:0000256" key="11">
    <source>
        <dbReference type="ARBA" id="ARBA00055199"/>
    </source>
</evidence>
<dbReference type="AlphaFoldDB" id="A0A316YVB5"/>
<feature type="domain" description="R3H" evidence="16">
    <location>
        <begin position="406"/>
        <end position="470"/>
    </location>
</feature>
<dbReference type="PROSITE" id="PS51061">
    <property type="entry name" value="R3H"/>
    <property type="match status" value="1"/>
</dbReference>
<dbReference type="FunFam" id="3.30.70.330:FF:000183">
    <property type="entry name" value="R3H domain containing protein"/>
    <property type="match status" value="1"/>
</dbReference>
<dbReference type="InterPro" id="IPR036867">
    <property type="entry name" value="R3H_dom_sf"/>
</dbReference>
<evidence type="ECO:0000256" key="6">
    <source>
        <dbReference type="ARBA" id="ARBA00022801"/>
    </source>
</evidence>
<evidence type="ECO:0000313" key="19">
    <source>
        <dbReference type="Proteomes" id="UP000245768"/>
    </source>
</evidence>
<keyword evidence="4" id="KW-0597">Phosphoprotein</keyword>
<evidence type="ECO:0000259" key="15">
    <source>
        <dbReference type="PROSITE" id="PS50102"/>
    </source>
</evidence>
<dbReference type="GeneID" id="37045278"/>
<feature type="compositionally biased region" description="Basic and acidic residues" evidence="14">
    <location>
        <begin position="521"/>
        <end position="534"/>
    </location>
</feature>
<dbReference type="CDD" id="cd12253">
    <property type="entry name" value="RRM_PIN4_like"/>
    <property type="match status" value="1"/>
</dbReference>
<dbReference type="Gene3D" id="3.30.70.330">
    <property type="match status" value="1"/>
</dbReference>
<dbReference type="InterPro" id="IPR012677">
    <property type="entry name" value="Nucleotide-bd_a/b_plait_sf"/>
</dbReference>
<feature type="region of interest" description="Disordered" evidence="14">
    <location>
        <begin position="475"/>
        <end position="537"/>
    </location>
</feature>
<keyword evidence="5" id="KW-0547">Nucleotide-binding</keyword>
<dbReference type="InterPro" id="IPR035979">
    <property type="entry name" value="RBD_domain_sf"/>
</dbReference>
<protein>
    <recommendedName>
        <fullName evidence="20">R3H domain protein</fullName>
    </recommendedName>
</protein>
<dbReference type="GO" id="GO:0005737">
    <property type="term" value="C:cytoplasm"/>
    <property type="evidence" value="ECO:0007669"/>
    <property type="project" value="UniProtKB-SubCell"/>
</dbReference>
<feature type="domain" description="SUZ-C" evidence="17">
    <location>
        <begin position="632"/>
        <end position="670"/>
    </location>
</feature>
<gene>
    <name evidence="18" type="ORF">FA10DRAFT_277191</name>
</gene>
<dbReference type="SUPFAM" id="SSF54928">
    <property type="entry name" value="RNA-binding domain, RBD"/>
    <property type="match status" value="1"/>
</dbReference>
<evidence type="ECO:0000259" key="17">
    <source>
        <dbReference type="PROSITE" id="PS51938"/>
    </source>
</evidence>
<evidence type="ECO:0000256" key="14">
    <source>
        <dbReference type="SAM" id="MobiDB-lite"/>
    </source>
</evidence>
<feature type="region of interest" description="Disordered" evidence="14">
    <location>
        <begin position="620"/>
        <end position="732"/>
    </location>
</feature>
<keyword evidence="19" id="KW-1185">Reference proteome</keyword>
<dbReference type="RefSeq" id="XP_025380555.1">
    <property type="nucleotide sequence ID" value="XM_025523362.1"/>
</dbReference>
<feature type="compositionally biased region" description="Polar residues" evidence="14">
    <location>
        <begin position="475"/>
        <end position="487"/>
    </location>
</feature>
<dbReference type="SMART" id="SM00360">
    <property type="entry name" value="RRM"/>
    <property type="match status" value="1"/>
</dbReference>
<dbReference type="InParanoid" id="A0A316YVB5"/>
<dbReference type="InterPro" id="IPR024642">
    <property type="entry name" value="SUZ-C"/>
</dbReference>
<evidence type="ECO:0000256" key="9">
    <source>
        <dbReference type="ARBA" id="ARBA00022884"/>
    </source>
</evidence>
<feature type="region of interest" description="Disordered" evidence="14">
    <location>
        <begin position="382"/>
        <end position="401"/>
    </location>
</feature>
<dbReference type="Pfam" id="PF00076">
    <property type="entry name" value="RRM_1"/>
    <property type="match status" value="1"/>
</dbReference>
<keyword evidence="9 13" id="KW-0694">RNA-binding</keyword>
<feature type="region of interest" description="Disordered" evidence="14">
    <location>
        <begin position="1"/>
        <end position="110"/>
    </location>
</feature>
<evidence type="ECO:0000256" key="5">
    <source>
        <dbReference type="ARBA" id="ARBA00022741"/>
    </source>
</evidence>
<dbReference type="PROSITE" id="PS50102">
    <property type="entry name" value="RRM"/>
    <property type="match status" value="1"/>
</dbReference>
<keyword evidence="8" id="KW-0067">ATP-binding</keyword>
<feature type="compositionally biased region" description="Low complexity" evidence="14">
    <location>
        <begin position="630"/>
        <end position="645"/>
    </location>
</feature>
<name>A0A316YVB5_9BASI</name>
<evidence type="ECO:0000259" key="16">
    <source>
        <dbReference type="PROSITE" id="PS51061"/>
    </source>
</evidence>
<dbReference type="InterPro" id="IPR000504">
    <property type="entry name" value="RRM_dom"/>
</dbReference>
<dbReference type="STRING" id="215250.A0A316YVB5"/>
<dbReference type="InterPro" id="IPR050374">
    <property type="entry name" value="RRT5_SRSF_SR"/>
</dbReference>
<dbReference type="SUPFAM" id="SSF82708">
    <property type="entry name" value="R3H domain"/>
    <property type="match status" value="1"/>
</dbReference>
<dbReference type="InterPro" id="IPR034186">
    <property type="entry name" value="PIN4-like_RRM"/>
</dbReference>
<feature type="domain" description="RRM" evidence="15">
    <location>
        <begin position="210"/>
        <end position="288"/>
    </location>
</feature>
<proteinExistence type="predicted"/>